<dbReference type="InterPro" id="IPR036388">
    <property type="entry name" value="WH-like_DNA-bd_sf"/>
</dbReference>
<comment type="similarity">
    <text evidence="1">Belongs to the TolB family.</text>
</comment>
<dbReference type="AlphaFoldDB" id="A0A3N1PD94"/>
<gene>
    <name evidence="6" type="ORF">EDC28_106235</name>
</gene>
<keyword evidence="2 3" id="KW-0238">DNA-binding</keyword>
<dbReference type="Proteomes" id="UP000268033">
    <property type="component" value="Unassembled WGS sequence"/>
</dbReference>
<feature type="DNA-binding region" description="OmpR/PhoB-type" evidence="3">
    <location>
        <begin position="13"/>
        <end position="111"/>
    </location>
</feature>
<dbReference type="InterPro" id="IPR011044">
    <property type="entry name" value="Quino_amine_DH_bsu"/>
</dbReference>
<dbReference type="GO" id="GO:0003677">
    <property type="term" value="F:DNA binding"/>
    <property type="evidence" value="ECO:0007669"/>
    <property type="project" value="UniProtKB-UniRule"/>
</dbReference>
<dbReference type="Gene3D" id="2.120.10.30">
    <property type="entry name" value="TolB, C-terminal domain"/>
    <property type="match status" value="2"/>
</dbReference>
<protein>
    <submittedName>
        <fullName evidence="6">DNA-binding winged helix-turn-helix (WHTH) protein</fullName>
    </submittedName>
</protein>
<dbReference type="InterPro" id="IPR016032">
    <property type="entry name" value="Sig_transdc_resp-reg_C-effctor"/>
</dbReference>
<dbReference type="RefSeq" id="WP_123421859.1">
    <property type="nucleotide sequence ID" value="NZ_RJUL01000006.1"/>
</dbReference>
<feature type="domain" description="OmpR/PhoB-type" evidence="5">
    <location>
        <begin position="13"/>
        <end position="111"/>
    </location>
</feature>
<evidence type="ECO:0000256" key="1">
    <source>
        <dbReference type="ARBA" id="ARBA00009820"/>
    </source>
</evidence>
<dbReference type="CDD" id="cd00383">
    <property type="entry name" value="trans_reg_C"/>
    <property type="match status" value="1"/>
</dbReference>
<dbReference type="PANTHER" id="PTHR36842:SF1">
    <property type="entry name" value="PROTEIN TOLB"/>
    <property type="match status" value="1"/>
</dbReference>
<evidence type="ECO:0000313" key="6">
    <source>
        <dbReference type="EMBL" id="ROQ24987.1"/>
    </source>
</evidence>
<evidence type="ECO:0000256" key="2">
    <source>
        <dbReference type="ARBA" id="ARBA00023125"/>
    </source>
</evidence>
<reference evidence="6 7" key="1">
    <citation type="submission" date="2018-11" db="EMBL/GenBank/DDBJ databases">
        <title>Genomic Encyclopedia of Type Strains, Phase IV (KMG-IV): sequencing the most valuable type-strain genomes for metagenomic binning, comparative biology and taxonomic classification.</title>
        <authorList>
            <person name="Goeker M."/>
        </authorList>
    </citation>
    <scope>NUCLEOTIDE SEQUENCE [LARGE SCALE GENOMIC DNA]</scope>
    <source>
        <strain evidence="6 7">DSM 21945</strain>
    </source>
</reference>
<evidence type="ECO:0000256" key="3">
    <source>
        <dbReference type="PROSITE-ProRule" id="PRU01091"/>
    </source>
</evidence>
<dbReference type="GO" id="GO:0006355">
    <property type="term" value="P:regulation of DNA-templated transcription"/>
    <property type="evidence" value="ECO:0007669"/>
    <property type="project" value="InterPro"/>
</dbReference>
<dbReference type="InterPro" id="IPR011659">
    <property type="entry name" value="WD40"/>
</dbReference>
<dbReference type="SUPFAM" id="SSF46894">
    <property type="entry name" value="C-terminal effector domain of the bipartite response regulators"/>
    <property type="match status" value="1"/>
</dbReference>
<dbReference type="STRING" id="584787.GCA_001247655_03969"/>
<keyword evidence="7" id="KW-1185">Reference proteome</keyword>
<dbReference type="Pfam" id="PF07676">
    <property type="entry name" value="PD40"/>
    <property type="match status" value="3"/>
</dbReference>
<dbReference type="SUPFAM" id="SSF69304">
    <property type="entry name" value="Tricorn protease N-terminal domain"/>
    <property type="match status" value="1"/>
</dbReference>
<accession>A0A3N1PD94</accession>
<dbReference type="EMBL" id="RJUL01000006">
    <property type="protein sequence ID" value="ROQ24987.1"/>
    <property type="molecule type" value="Genomic_DNA"/>
</dbReference>
<sequence length="635" mass="70929">MTKNRDVALDSIKSAFVIGDFVVRPEHHSLVKDGQEQLLEPRAMTILMLLARQAGELVSREALLLEAWPGRVVSDNAINQFITKLRRSLGDDAKEPRYIVTVPKRGYRLIAPVEEVLLEAPRLPQPLTNQPPAPPERATWPGWALALILLLPVLQGVFTTLKRQSGFSHQEPLVKLPGSQQQPRLSADGQYLAFSYREDASPNQLYIQKLAKPHQPPPRPQPLTGQDADRQAPAWSPDGKALAYLWRHGQQCQIRLAALDRQSGRLSGVRALTFCQPADTRSRLAFSRDGKSLYFNRRPKPRAPYQLYQLHLGTGRLTALTHPSEPGDGDLAFALSEDGRQLLVARDHYWQSQSVYLKDLTSGHAVRLLQNTAITALAWGEDNRHYYLARPSGEVSRYALGRLKGEALAVSSVEGLSFAGGKLVVSQGHWQSALLELTAPFNGDQPTLKALQTGRAVPDVAGLDTRQPKATPDLPSGARNIAWSSDGQSLYFASNQQGDWQIWRYQDDDQSMGQVTEHGGFCGRPDSKEHFLYFTRLHKAGLWRQNLKTGTVTSINANIDWQHCESWAITEQAVFYLTPDSHPKLMRFDFSLGLENEVAQLAGAEQTQFAIAKDESRILFTQQSRDKSVISLLRR</sequence>
<dbReference type="Gene3D" id="1.10.10.10">
    <property type="entry name" value="Winged helix-like DNA-binding domain superfamily/Winged helix DNA-binding domain"/>
    <property type="match status" value="1"/>
</dbReference>
<dbReference type="GO" id="GO:0000160">
    <property type="term" value="P:phosphorelay signal transduction system"/>
    <property type="evidence" value="ECO:0007669"/>
    <property type="project" value="InterPro"/>
</dbReference>
<proteinExistence type="inferred from homology"/>
<dbReference type="SUPFAM" id="SSF50969">
    <property type="entry name" value="YVTN repeat-like/Quinoprotein amine dehydrogenase"/>
    <property type="match status" value="1"/>
</dbReference>
<dbReference type="Pfam" id="PF00486">
    <property type="entry name" value="Trans_reg_C"/>
    <property type="match status" value="1"/>
</dbReference>
<dbReference type="PANTHER" id="PTHR36842">
    <property type="entry name" value="PROTEIN TOLB HOMOLOG"/>
    <property type="match status" value="1"/>
</dbReference>
<organism evidence="6 7">
    <name type="scientific">Gallaecimonas pentaromativorans</name>
    <dbReference type="NCBI Taxonomy" id="584787"/>
    <lineage>
        <taxon>Bacteria</taxon>
        <taxon>Pseudomonadati</taxon>
        <taxon>Pseudomonadota</taxon>
        <taxon>Gammaproteobacteria</taxon>
        <taxon>Enterobacterales</taxon>
        <taxon>Gallaecimonadaceae</taxon>
        <taxon>Gallaecimonas</taxon>
    </lineage>
</organism>
<dbReference type="PROSITE" id="PS51755">
    <property type="entry name" value="OMPR_PHOB"/>
    <property type="match status" value="1"/>
</dbReference>
<name>A0A3N1PD94_9GAMM</name>
<evidence type="ECO:0000313" key="7">
    <source>
        <dbReference type="Proteomes" id="UP000268033"/>
    </source>
</evidence>
<dbReference type="InterPro" id="IPR001867">
    <property type="entry name" value="OmpR/PhoB-type_DNA-bd"/>
</dbReference>
<evidence type="ECO:0000259" key="5">
    <source>
        <dbReference type="PROSITE" id="PS51755"/>
    </source>
</evidence>
<feature type="region of interest" description="Disordered" evidence="4">
    <location>
        <begin position="211"/>
        <end position="234"/>
    </location>
</feature>
<dbReference type="InterPro" id="IPR011042">
    <property type="entry name" value="6-blade_b-propeller_TolB-like"/>
</dbReference>
<evidence type="ECO:0000256" key="4">
    <source>
        <dbReference type="SAM" id="MobiDB-lite"/>
    </source>
</evidence>
<dbReference type="SMART" id="SM00862">
    <property type="entry name" value="Trans_reg_C"/>
    <property type="match status" value="1"/>
</dbReference>
<comment type="caution">
    <text evidence="6">The sequence shown here is derived from an EMBL/GenBank/DDBJ whole genome shotgun (WGS) entry which is preliminary data.</text>
</comment>